<evidence type="ECO:0000313" key="1">
    <source>
        <dbReference type="EMBL" id="EEB24553.1"/>
    </source>
</evidence>
<evidence type="ECO:0000313" key="2">
    <source>
        <dbReference type="Proteomes" id="UP000004849"/>
    </source>
</evidence>
<dbReference type="AlphaFoldDB" id="B6W0A3"/>
<protein>
    <submittedName>
        <fullName evidence="1">Uncharacterized protein</fullName>
    </submittedName>
</protein>
<gene>
    <name evidence="1" type="ORF">BACDOR_02983</name>
</gene>
<dbReference type="EMBL" id="ABWZ01000059">
    <property type="protein sequence ID" value="EEB24553.1"/>
    <property type="molecule type" value="Genomic_DNA"/>
</dbReference>
<proteinExistence type="predicted"/>
<reference evidence="1 2" key="1">
    <citation type="submission" date="2008-10" db="EMBL/GenBank/DDBJ databases">
        <title>Draft genome sequence of Bacteroides dorei (DSM 17855).</title>
        <authorList>
            <person name="Sudarsanam P."/>
            <person name="Ley R."/>
            <person name="Guruge J."/>
            <person name="Turnbaugh P.J."/>
            <person name="Mahowald M."/>
            <person name="Liep D."/>
            <person name="Gordon J."/>
        </authorList>
    </citation>
    <scope>NUCLEOTIDE SEQUENCE [LARGE SCALE GENOMIC DNA]</scope>
    <source>
        <strain evidence="1 2">DSM 17855</strain>
    </source>
</reference>
<sequence>MFFRTSKVKPFGCRGKIILAPEGFGIFPANLACTEHELLKPVVTGTPAPKAGLTKIKCYVTEGKEQVQYRNAQGTERFIRP</sequence>
<name>B6W0A3_9BACT</name>
<dbReference type="HOGENOM" id="CLU_2566667_0_0_10"/>
<reference evidence="1 2" key="2">
    <citation type="submission" date="2008-10" db="EMBL/GenBank/DDBJ databases">
        <authorList>
            <person name="Fulton L."/>
            <person name="Clifton S."/>
            <person name="Fulton B."/>
            <person name="Xu J."/>
            <person name="Minx P."/>
            <person name="Pepin K.H."/>
            <person name="Johnson M."/>
            <person name="Thiruvilangam P."/>
            <person name="Bhonagiri V."/>
            <person name="Nash W.E."/>
            <person name="Mardis E.R."/>
            <person name="Wilson R.K."/>
        </authorList>
    </citation>
    <scope>NUCLEOTIDE SEQUENCE [LARGE SCALE GENOMIC DNA]</scope>
    <source>
        <strain evidence="1 2">DSM 17855</strain>
    </source>
</reference>
<dbReference type="Proteomes" id="UP000004849">
    <property type="component" value="Unassembled WGS sequence"/>
</dbReference>
<organism evidence="1 2">
    <name type="scientific">Phocaeicola dorei DSM 17855</name>
    <dbReference type="NCBI Taxonomy" id="483217"/>
    <lineage>
        <taxon>Bacteria</taxon>
        <taxon>Pseudomonadati</taxon>
        <taxon>Bacteroidota</taxon>
        <taxon>Bacteroidia</taxon>
        <taxon>Bacteroidales</taxon>
        <taxon>Bacteroidaceae</taxon>
        <taxon>Phocaeicola</taxon>
    </lineage>
</organism>
<accession>B6W0A3</accession>